<protein>
    <submittedName>
        <fullName evidence="1">Uncharacterized protein</fullName>
    </submittedName>
</protein>
<evidence type="ECO:0000313" key="2">
    <source>
        <dbReference type="Proteomes" id="UP001165060"/>
    </source>
</evidence>
<accession>A0ABQ6MWT9</accession>
<evidence type="ECO:0000313" key="1">
    <source>
        <dbReference type="EMBL" id="GMI34155.1"/>
    </source>
</evidence>
<dbReference type="EMBL" id="BRYB01003287">
    <property type="protein sequence ID" value="GMI34155.1"/>
    <property type="molecule type" value="Genomic_DNA"/>
</dbReference>
<name>A0ABQ6MWT9_9STRA</name>
<gene>
    <name evidence="1" type="ORF">TeGR_g10518</name>
</gene>
<comment type="caution">
    <text evidence="1">The sequence shown here is derived from an EMBL/GenBank/DDBJ whole genome shotgun (WGS) entry which is preliminary data.</text>
</comment>
<keyword evidence="2" id="KW-1185">Reference proteome</keyword>
<reference evidence="1 2" key="1">
    <citation type="journal article" date="2023" name="Commun. Biol.">
        <title>Genome analysis of Parmales, the sister group of diatoms, reveals the evolutionary specialization of diatoms from phago-mixotrophs to photoautotrophs.</title>
        <authorList>
            <person name="Ban H."/>
            <person name="Sato S."/>
            <person name="Yoshikawa S."/>
            <person name="Yamada K."/>
            <person name="Nakamura Y."/>
            <person name="Ichinomiya M."/>
            <person name="Sato N."/>
            <person name="Blanc-Mathieu R."/>
            <person name="Endo H."/>
            <person name="Kuwata A."/>
            <person name="Ogata H."/>
        </authorList>
    </citation>
    <scope>NUCLEOTIDE SEQUENCE [LARGE SCALE GENOMIC DNA]</scope>
</reference>
<dbReference type="Proteomes" id="UP001165060">
    <property type="component" value="Unassembled WGS sequence"/>
</dbReference>
<proteinExistence type="predicted"/>
<organism evidence="1 2">
    <name type="scientific">Tetraparma gracilis</name>
    <dbReference type="NCBI Taxonomy" id="2962635"/>
    <lineage>
        <taxon>Eukaryota</taxon>
        <taxon>Sar</taxon>
        <taxon>Stramenopiles</taxon>
        <taxon>Ochrophyta</taxon>
        <taxon>Bolidophyceae</taxon>
        <taxon>Parmales</taxon>
        <taxon>Triparmaceae</taxon>
        <taxon>Tetraparma</taxon>
    </lineage>
</organism>
<sequence>MFGTKLSPMNIKVKSPTKFFPTKFTAKMPSLGIRAGLKKGLSKAGGMISKKPIGPPPFSYKQAALKARNLWNSQPHVKDAMVKSFVKGCIVFACINVLEKEKAKHLAAFGERKAWSSAGSKFKLSIDVGGGDTEDEEDTEGEGIEDIFNSASLKRESTMSLDDIYNPAPMSPLNAHLVSGPLDSPSMRSQEGQENFWAVVERVFHTKPKKAEEVEEIVVEEEVVRVKRIIVEPRIKYTWQERITWLDDMIKISNDNYGGGDGGGMGDAKILADIGKVMPKQVVDEKKRGEAWASRRIKQARQWGKLLADSDGTLQVVQTKLFRSKQL</sequence>